<dbReference type="Proteomes" id="UP000005239">
    <property type="component" value="Unassembled WGS sequence"/>
</dbReference>
<name>A0A2A6CQM0_PRIPA</name>
<evidence type="ECO:0000256" key="4">
    <source>
        <dbReference type="ARBA" id="ARBA00023136"/>
    </source>
</evidence>
<keyword evidence="2" id="KW-0812">Transmembrane</keyword>
<gene>
    <name evidence="5" type="primary">WBGene00280203</name>
</gene>
<dbReference type="AlphaFoldDB" id="A0A2A6CQM0"/>
<keyword evidence="6" id="KW-1185">Reference proteome</keyword>
<evidence type="ECO:0000256" key="1">
    <source>
        <dbReference type="ARBA" id="ARBA00004141"/>
    </source>
</evidence>
<evidence type="ECO:0000313" key="6">
    <source>
        <dbReference type="Proteomes" id="UP000005239"/>
    </source>
</evidence>
<protein>
    <submittedName>
        <fullName evidence="5">G protein-coupled receptor</fullName>
    </submittedName>
</protein>
<organism evidence="5 6">
    <name type="scientific">Pristionchus pacificus</name>
    <name type="common">Parasitic nematode worm</name>
    <dbReference type="NCBI Taxonomy" id="54126"/>
    <lineage>
        <taxon>Eukaryota</taxon>
        <taxon>Metazoa</taxon>
        <taxon>Ecdysozoa</taxon>
        <taxon>Nematoda</taxon>
        <taxon>Chromadorea</taxon>
        <taxon>Rhabditida</taxon>
        <taxon>Rhabditina</taxon>
        <taxon>Diplogasteromorpha</taxon>
        <taxon>Diplogasteroidea</taxon>
        <taxon>Neodiplogasteridae</taxon>
        <taxon>Pristionchus</taxon>
    </lineage>
</organism>
<dbReference type="PANTHER" id="PTHR46561">
    <property type="entry name" value="SERPENTINE RECEPTOR, CLASS AB (CLASS A-LIKE)-RELATED"/>
    <property type="match status" value="1"/>
</dbReference>
<reference evidence="6" key="1">
    <citation type="journal article" date="2008" name="Nat. Genet.">
        <title>The Pristionchus pacificus genome provides a unique perspective on nematode lifestyle and parasitism.</title>
        <authorList>
            <person name="Dieterich C."/>
            <person name="Clifton S.W."/>
            <person name="Schuster L.N."/>
            <person name="Chinwalla A."/>
            <person name="Delehaunty K."/>
            <person name="Dinkelacker I."/>
            <person name="Fulton L."/>
            <person name="Fulton R."/>
            <person name="Godfrey J."/>
            <person name="Minx P."/>
            <person name="Mitreva M."/>
            <person name="Roeseler W."/>
            <person name="Tian H."/>
            <person name="Witte H."/>
            <person name="Yang S.P."/>
            <person name="Wilson R.K."/>
            <person name="Sommer R.J."/>
        </authorList>
    </citation>
    <scope>NUCLEOTIDE SEQUENCE [LARGE SCALE GENOMIC DNA]</scope>
    <source>
        <strain evidence="6">PS312</strain>
    </source>
</reference>
<sequence>MNISKEVLEDAEYHANSLYLKIVCEPPLTLTVRISFASMALIFLTALHMNRNKFMAHPSLKNLLNFHFLWISLTCLFVVIDHGYTAYSLAIMRNPSDLIQSEMQCLLRKGAPCVAIYGSRFICTDDVIHKSNDKGAISSMFMMSFERNTASVCCRIYERTSLSYGYKLVFVHIILAGVFSVSYFVTYGYREPVVVLYTITTPRGETNHQIVATIMLALELWTIFSFVRLLHINRKKQKQKGGFYSLTERFQIAENVRMLKIMLPIVWSHVSVTCVSIVIYLAVVANGLTDRNFPLFEDSISLTFLQGFFMPYFFFRQFREEVSHKRKVIATNKATGETLNTVHSAVIETGWR</sequence>
<dbReference type="OrthoDB" id="5857479at2759"/>
<proteinExistence type="predicted"/>
<evidence type="ECO:0000256" key="2">
    <source>
        <dbReference type="ARBA" id="ARBA00022692"/>
    </source>
</evidence>
<evidence type="ECO:0000313" key="5">
    <source>
        <dbReference type="EnsemblMetazoa" id="PPA41834.1"/>
    </source>
</evidence>
<evidence type="ECO:0000256" key="3">
    <source>
        <dbReference type="ARBA" id="ARBA00022989"/>
    </source>
</evidence>
<keyword evidence="3" id="KW-1133">Transmembrane helix</keyword>
<dbReference type="InterPro" id="IPR019408">
    <property type="entry name" value="7TM_GPCR_serpentine_rcpt_Srab"/>
</dbReference>
<dbReference type="InterPro" id="IPR053286">
    <property type="entry name" value="Nematode_rcpt-like_srab"/>
</dbReference>
<dbReference type="Pfam" id="PF10292">
    <property type="entry name" value="7TM_GPCR_Srab"/>
    <property type="match status" value="1"/>
</dbReference>
<dbReference type="GO" id="GO:0016020">
    <property type="term" value="C:membrane"/>
    <property type="evidence" value="ECO:0007669"/>
    <property type="project" value="UniProtKB-SubCell"/>
</dbReference>
<dbReference type="EnsemblMetazoa" id="PPA41834.1">
    <property type="protein sequence ID" value="PPA41834.1"/>
    <property type="gene ID" value="WBGene00280203"/>
</dbReference>
<accession>A0A2A6CQM0</accession>
<keyword evidence="4" id="KW-0472">Membrane</keyword>
<comment type="subcellular location">
    <subcellularLocation>
        <location evidence="1">Membrane</location>
        <topology evidence="1">Multi-pass membrane protein</topology>
    </subcellularLocation>
</comment>
<dbReference type="PANTHER" id="PTHR46561:SF11">
    <property type="entry name" value="SERPENTINE RECEPTOR CLASS ALPHA_BETA-14"/>
    <property type="match status" value="1"/>
</dbReference>
<reference evidence="5" key="2">
    <citation type="submission" date="2022-06" db="UniProtKB">
        <authorList>
            <consortium name="EnsemblMetazoa"/>
        </authorList>
    </citation>
    <scope>IDENTIFICATION</scope>
    <source>
        <strain evidence="5">PS312</strain>
    </source>
</reference>
<accession>A0A8R1UVG7</accession>